<dbReference type="GO" id="GO:0005737">
    <property type="term" value="C:cytoplasm"/>
    <property type="evidence" value="ECO:0007669"/>
    <property type="project" value="UniProtKB-SubCell"/>
</dbReference>
<evidence type="ECO:0000256" key="1">
    <source>
        <dbReference type="ARBA" id="ARBA00004496"/>
    </source>
</evidence>
<dbReference type="RefSeq" id="WP_046488129.1">
    <property type="nucleotide sequence ID" value="NZ_LN827929.1"/>
</dbReference>
<dbReference type="AlphaFoldDB" id="A0A0D6EW74"/>
<dbReference type="GO" id="GO:0005524">
    <property type="term" value="F:ATP binding"/>
    <property type="evidence" value="ECO:0007669"/>
    <property type="project" value="UniProtKB-KW"/>
</dbReference>
<keyword evidence="6" id="KW-0479">Metal-binding</keyword>
<keyword evidence="7" id="KW-0547">Nucleotide-binding</keyword>
<dbReference type="Gene3D" id="3.40.50.300">
    <property type="entry name" value="P-loop containing nucleotide triphosphate hydrolases"/>
    <property type="match status" value="1"/>
</dbReference>
<dbReference type="KEGG" id="mbat:BN1208_0814"/>
<dbReference type="Proteomes" id="UP000064007">
    <property type="component" value="Chromosome 1"/>
</dbReference>
<protein>
    <recommendedName>
        <fullName evidence="3">tRNA threonylcarbamoyladenosine biosynthesis protein TsaE</fullName>
    </recommendedName>
    <alternativeName>
        <fullName evidence="10">t(6)A37 threonylcarbamoyladenosine biosynthesis protein TsaE</fullName>
    </alternativeName>
</protein>
<dbReference type="NCBIfam" id="TIGR00150">
    <property type="entry name" value="T6A_YjeE"/>
    <property type="match status" value="1"/>
</dbReference>
<dbReference type="InterPro" id="IPR003442">
    <property type="entry name" value="T6A_TsaE"/>
</dbReference>
<comment type="subcellular location">
    <subcellularLocation>
        <location evidence="1">Cytoplasm</location>
    </subcellularLocation>
</comment>
<evidence type="ECO:0000256" key="8">
    <source>
        <dbReference type="ARBA" id="ARBA00022840"/>
    </source>
</evidence>
<evidence type="ECO:0000256" key="3">
    <source>
        <dbReference type="ARBA" id="ARBA00019010"/>
    </source>
</evidence>
<dbReference type="GO" id="GO:0002949">
    <property type="term" value="P:tRNA threonylcarbamoyladenosine modification"/>
    <property type="evidence" value="ECO:0007669"/>
    <property type="project" value="InterPro"/>
</dbReference>
<gene>
    <name evidence="11" type="primary">yjeE</name>
    <name evidence="11" type="ORF">BN1208_0814</name>
</gene>
<dbReference type="Pfam" id="PF02367">
    <property type="entry name" value="TsaE"/>
    <property type="match status" value="1"/>
</dbReference>
<keyword evidence="12" id="KW-1185">Reference proteome</keyword>
<keyword evidence="8" id="KW-0067">ATP-binding</keyword>
<dbReference type="STRING" id="1581557.BN1208_0814"/>
<keyword evidence="9" id="KW-0460">Magnesium</keyword>
<dbReference type="PANTHER" id="PTHR33540">
    <property type="entry name" value="TRNA THREONYLCARBAMOYLADENOSINE BIOSYNTHESIS PROTEIN TSAE"/>
    <property type="match status" value="1"/>
</dbReference>
<evidence type="ECO:0000256" key="2">
    <source>
        <dbReference type="ARBA" id="ARBA00007599"/>
    </source>
</evidence>
<dbReference type="InterPro" id="IPR027417">
    <property type="entry name" value="P-loop_NTPase"/>
</dbReference>
<evidence type="ECO:0000256" key="5">
    <source>
        <dbReference type="ARBA" id="ARBA00022694"/>
    </source>
</evidence>
<sequence length="153" mass="17614">MMFDSNYDLKDESETLRFAESMSSHLHPGMNLYLKGELGAGKTTFVRGLLRGLGYQDKVKSPTYTLVESYSFLKFTIYHFDLYRFKSDHEWDDAGFREYFNETSICLIEWPEKAGGLLPEPDISIELSHESFGRHLHLIGFTPIGSECLKTII</sequence>
<evidence type="ECO:0000256" key="7">
    <source>
        <dbReference type="ARBA" id="ARBA00022741"/>
    </source>
</evidence>
<reference evidence="12" key="1">
    <citation type="submission" date="2014-12" db="EMBL/GenBank/DDBJ databases">
        <authorList>
            <person name="Salcher M.M."/>
        </authorList>
    </citation>
    <scope>NUCLEOTIDE SEQUENCE [LARGE SCALE GENOMIC DNA]</scope>
    <source>
        <strain evidence="12">MMS-10A-171</strain>
    </source>
</reference>
<accession>A0A0D6EW74</accession>
<name>A0A0D6EW74_9PROT</name>
<evidence type="ECO:0000256" key="4">
    <source>
        <dbReference type="ARBA" id="ARBA00022490"/>
    </source>
</evidence>
<evidence type="ECO:0000256" key="6">
    <source>
        <dbReference type="ARBA" id="ARBA00022723"/>
    </source>
</evidence>
<evidence type="ECO:0000256" key="10">
    <source>
        <dbReference type="ARBA" id="ARBA00032441"/>
    </source>
</evidence>
<organism evidence="11 12">
    <name type="scientific">Candidatus Methylopumilus planktonicus</name>
    <dbReference type="NCBI Taxonomy" id="1581557"/>
    <lineage>
        <taxon>Bacteria</taxon>
        <taxon>Pseudomonadati</taxon>
        <taxon>Pseudomonadota</taxon>
        <taxon>Betaproteobacteria</taxon>
        <taxon>Nitrosomonadales</taxon>
        <taxon>Methylophilaceae</taxon>
        <taxon>Candidatus Methylopumilus</taxon>
    </lineage>
</organism>
<keyword evidence="4" id="KW-0963">Cytoplasm</keyword>
<evidence type="ECO:0000313" key="11">
    <source>
        <dbReference type="EMBL" id="CEZ19699.1"/>
    </source>
</evidence>
<dbReference type="SUPFAM" id="SSF52540">
    <property type="entry name" value="P-loop containing nucleoside triphosphate hydrolases"/>
    <property type="match status" value="1"/>
</dbReference>
<proteinExistence type="inferred from homology"/>
<comment type="similarity">
    <text evidence="2">Belongs to the TsaE family.</text>
</comment>
<dbReference type="GO" id="GO:0046872">
    <property type="term" value="F:metal ion binding"/>
    <property type="evidence" value="ECO:0007669"/>
    <property type="project" value="UniProtKB-KW"/>
</dbReference>
<dbReference type="PANTHER" id="PTHR33540:SF2">
    <property type="entry name" value="TRNA THREONYLCARBAMOYLADENOSINE BIOSYNTHESIS PROTEIN TSAE"/>
    <property type="match status" value="1"/>
</dbReference>
<keyword evidence="5" id="KW-0819">tRNA processing</keyword>
<dbReference type="HOGENOM" id="CLU_087829_2_0_4"/>
<dbReference type="OrthoDB" id="9800307at2"/>
<evidence type="ECO:0000256" key="9">
    <source>
        <dbReference type="ARBA" id="ARBA00022842"/>
    </source>
</evidence>
<dbReference type="EMBL" id="LN827929">
    <property type="protein sequence ID" value="CEZ19699.1"/>
    <property type="molecule type" value="Genomic_DNA"/>
</dbReference>
<evidence type="ECO:0000313" key="12">
    <source>
        <dbReference type="Proteomes" id="UP000064007"/>
    </source>
</evidence>